<accession>A0A840DEY1</accession>
<dbReference type="RefSeq" id="WP_183304652.1">
    <property type="nucleotide sequence ID" value="NZ_JACIFD010000008.1"/>
</dbReference>
<sequence>MAKDFIHVYVKRTGAAAVRNLPGVTRLLEQQAKKIVAATGKDGYAITVKNGKTRARARVSTKTYAARREEHQNNTLLKALKQAGGKTIKR</sequence>
<name>A0A840DEY1_9MICO</name>
<dbReference type="AlphaFoldDB" id="A0A840DEY1"/>
<evidence type="ECO:0000313" key="2">
    <source>
        <dbReference type="Proteomes" id="UP000571183"/>
    </source>
</evidence>
<proteinExistence type="predicted"/>
<organism evidence="1 2">
    <name type="scientific">Canibacter oris</name>
    <dbReference type="NCBI Taxonomy" id="1365628"/>
    <lineage>
        <taxon>Bacteria</taxon>
        <taxon>Bacillati</taxon>
        <taxon>Actinomycetota</taxon>
        <taxon>Actinomycetes</taxon>
        <taxon>Micrococcales</taxon>
        <taxon>Microbacteriaceae</taxon>
        <taxon>Canibacter</taxon>
    </lineage>
</organism>
<dbReference type="Proteomes" id="UP000571183">
    <property type="component" value="Unassembled WGS sequence"/>
</dbReference>
<protein>
    <submittedName>
        <fullName evidence="1">Uncharacterized protein</fullName>
    </submittedName>
</protein>
<comment type="caution">
    <text evidence="1">The sequence shown here is derived from an EMBL/GenBank/DDBJ whole genome shotgun (WGS) entry which is preliminary data.</text>
</comment>
<reference evidence="1" key="1">
    <citation type="submission" date="2020-08" db="EMBL/GenBank/DDBJ databases">
        <title>Sequencing the genomes of 1000 actinobacteria strains.</title>
        <authorList>
            <person name="Klenk H.-P."/>
        </authorList>
    </citation>
    <scope>NUCLEOTIDE SEQUENCE [LARGE SCALE GENOMIC DNA]</scope>
    <source>
        <strain evidence="1">DSM 27064</strain>
    </source>
</reference>
<gene>
    <name evidence="1" type="ORF">F5897_000936</name>
</gene>
<keyword evidence="2" id="KW-1185">Reference proteome</keyword>
<evidence type="ECO:0000313" key="1">
    <source>
        <dbReference type="EMBL" id="MBB4071624.1"/>
    </source>
</evidence>
<dbReference type="EMBL" id="JACIFD010000008">
    <property type="protein sequence ID" value="MBB4071624.1"/>
    <property type="molecule type" value="Genomic_DNA"/>
</dbReference>